<dbReference type="Proteomes" id="UP000530514">
    <property type="component" value="Unassembled WGS sequence"/>
</dbReference>
<sequence>MQTNEQRGQYVVELDRPRLFTFTFNSMAALEAATGKKVVEIMETLDGKTPGFNDMITFTWAALLKDDENITIKQAGELLDLAVEMGKYSEVDEAIGKALSIFFEKLGVVGEDEKKNSTGPK</sequence>
<dbReference type="EMBL" id="JACEIP010000003">
    <property type="protein sequence ID" value="MBA4541980.1"/>
    <property type="molecule type" value="Genomic_DNA"/>
</dbReference>
<dbReference type="OrthoDB" id="7473872at2"/>
<proteinExistence type="predicted"/>
<accession>A0A7W2AHA8</accession>
<gene>
    <name evidence="1" type="ORF">H1164_03560</name>
</gene>
<organism evidence="1 2">
    <name type="scientific">Thermoactinomyces daqus</name>
    <dbReference type="NCBI Taxonomy" id="1329516"/>
    <lineage>
        <taxon>Bacteria</taxon>
        <taxon>Bacillati</taxon>
        <taxon>Bacillota</taxon>
        <taxon>Bacilli</taxon>
        <taxon>Bacillales</taxon>
        <taxon>Thermoactinomycetaceae</taxon>
        <taxon>Thermoactinomyces</taxon>
    </lineage>
</organism>
<protein>
    <submittedName>
        <fullName evidence="1">Uncharacterized protein</fullName>
    </submittedName>
</protein>
<dbReference type="AlphaFoldDB" id="A0A7W2AHA8"/>
<evidence type="ECO:0000313" key="1">
    <source>
        <dbReference type="EMBL" id="MBA4541980.1"/>
    </source>
</evidence>
<name>A0A7W2AHA8_9BACL</name>
<reference evidence="1 2" key="1">
    <citation type="submission" date="2020-07" db="EMBL/GenBank/DDBJ databases">
        <authorList>
            <person name="Feng H."/>
        </authorList>
    </citation>
    <scope>NUCLEOTIDE SEQUENCE [LARGE SCALE GENOMIC DNA]</scope>
    <source>
        <strain evidence="2">s-11</strain>
    </source>
</reference>
<comment type="caution">
    <text evidence="1">The sequence shown here is derived from an EMBL/GenBank/DDBJ whole genome shotgun (WGS) entry which is preliminary data.</text>
</comment>
<dbReference type="RefSeq" id="WP_033100523.1">
    <property type="nucleotide sequence ID" value="NZ_JACEIP010000003.1"/>
</dbReference>
<evidence type="ECO:0000313" key="2">
    <source>
        <dbReference type="Proteomes" id="UP000530514"/>
    </source>
</evidence>
<keyword evidence="2" id="KW-1185">Reference proteome</keyword>